<reference evidence="1 2" key="1">
    <citation type="submission" date="2017-06" db="EMBL/GenBank/DDBJ databases">
        <authorList>
            <person name="Kim H.J."/>
            <person name="Triplett B.A."/>
        </authorList>
    </citation>
    <scope>NUCLEOTIDE SEQUENCE [LARGE SCALE GENOMIC DNA]</scope>
</reference>
<dbReference type="EMBL" id="MF403008">
    <property type="protein sequence ID" value="AUZ94895.1"/>
    <property type="molecule type" value="Genomic_DNA"/>
</dbReference>
<keyword evidence="2" id="KW-1185">Reference proteome</keyword>
<proteinExistence type="predicted"/>
<dbReference type="KEGG" id="vg:40088092"/>
<organism evidence="1 2">
    <name type="scientific">Agrobacterium phage Atu_ph07</name>
    <dbReference type="NCBI Taxonomy" id="2024264"/>
    <lineage>
        <taxon>Viruses</taxon>
        <taxon>Duplodnaviria</taxon>
        <taxon>Heunggongvirae</taxon>
        <taxon>Uroviricota</taxon>
        <taxon>Caudoviricetes</taxon>
        <taxon>Polybotosvirus</taxon>
        <taxon>Polybotosvirus Atuph07</taxon>
    </lineage>
</organism>
<accession>A0A2L0UZC0</accession>
<name>A0A2L0UZC0_9CAUD</name>
<dbReference type="Proteomes" id="UP000223025">
    <property type="component" value="Segment"/>
</dbReference>
<sequence length="107" mass="12462">MKSCIGCRFLFEKDDGYSNYTVTDTTVYCALRLNKKLPAEKAWDWNNSAKEDNWPKTNDTRCEEYRYHKRLVVLDVDGEDTISSQTDIITAVIIATFCEKEGLYFKL</sequence>
<dbReference type="RefSeq" id="YP_009611754.1">
    <property type="nucleotide sequence ID" value="NC_042013.1"/>
</dbReference>
<protein>
    <submittedName>
        <fullName evidence="1">Uncharacterized protein</fullName>
    </submittedName>
</protein>
<evidence type="ECO:0000313" key="1">
    <source>
        <dbReference type="EMBL" id="AUZ94895.1"/>
    </source>
</evidence>
<dbReference type="GeneID" id="40088092"/>
<evidence type="ECO:0000313" key="2">
    <source>
        <dbReference type="Proteomes" id="UP000223025"/>
    </source>
</evidence>